<dbReference type="EMBL" id="JBAFSM010000084">
    <property type="protein sequence ID" value="MEG3440255.1"/>
    <property type="molecule type" value="Genomic_DNA"/>
</dbReference>
<dbReference type="AlphaFoldDB" id="A0AAW9QTK6"/>
<protein>
    <submittedName>
        <fullName evidence="2">Uncharacterized protein</fullName>
    </submittedName>
</protein>
<comment type="caution">
    <text evidence="2">The sequence shown here is derived from an EMBL/GenBank/DDBJ whole genome shotgun (WGS) entry which is preliminary data.</text>
</comment>
<gene>
    <name evidence="2" type="ORF">V0288_24220</name>
</gene>
<keyword evidence="3" id="KW-1185">Reference proteome</keyword>
<evidence type="ECO:0000256" key="1">
    <source>
        <dbReference type="SAM" id="SignalP"/>
    </source>
</evidence>
<organism evidence="2 3">
    <name type="scientific">Pannus brasiliensis CCIBt3594</name>
    <dbReference type="NCBI Taxonomy" id="1427578"/>
    <lineage>
        <taxon>Bacteria</taxon>
        <taxon>Bacillati</taxon>
        <taxon>Cyanobacteriota</taxon>
        <taxon>Cyanophyceae</taxon>
        <taxon>Oscillatoriophycideae</taxon>
        <taxon>Chroococcales</taxon>
        <taxon>Microcystaceae</taxon>
        <taxon>Pannus</taxon>
    </lineage>
</organism>
<evidence type="ECO:0000313" key="2">
    <source>
        <dbReference type="EMBL" id="MEG3440255.1"/>
    </source>
</evidence>
<evidence type="ECO:0000313" key="3">
    <source>
        <dbReference type="Proteomes" id="UP001328733"/>
    </source>
</evidence>
<accession>A0AAW9QTK6</accession>
<name>A0AAW9QTK6_9CHRO</name>
<proteinExistence type="predicted"/>
<sequence length="54" mass="5955">MKITLAFFVAVSLLLGSIPHAMARTLNGERFDSTPLSSILQNRECKGDKDDDCQ</sequence>
<feature type="signal peptide" evidence="1">
    <location>
        <begin position="1"/>
        <end position="23"/>
    </location>
</feature>
<keyword evidence="1" id="KW-0732">Signal</keyword>
<reference evidence="2 3" key="1">
    <citation type="submission" date="2024-01" db="EMBL/GenBank/DDBJ databases">
        <title>Genomic insights into the taxonomy and metabolism of the cyanobacterium Pannus brasiliensis CCIBt3594.</title>
        <authorList>
            <person name="Machado M."/>
            <person name="Botero N.B."/>
            <person name="Andreote A.P.D."/>
            <person name="Feitosa A.M.T."/>
            <person name="Popin R."/>
            <person name="Sivonen K."/>
            <person name="Fiore M.F."/>
        </authorList>
    </citation>
    <scope>NUCLEOTIDE SEQUENCE [LARGE SCALE GENOMIC DNA]</scope>
    <source>
        <strain evidence="2 3">CCIBt3594</strain>
    </source>
</reference>
<feature type="chain" id="PRO_5043454777" evidence="1">
    <location>
        <begin position="24"/>
        <end position="54"/>
    </location>
</feature>
<dbReference type="Proteomes" id="UP001328733">
    <property type="component" value="Unassembled WGS sequence"/>
</dbReference>
<dbReference type="RefSeq" id="WP_332867724.1">
    <property type="nucleotide sequence ID" value="NZ_JBAFSM010000084.1"/>
</dbReference>